<sequence>MNKTQVMDPVKEYSQWLVEQSSTRARNGWTEISLPLLDESDDYLSFYMRVRDGQTEFSDDGWTLADLSMRGVSMTGARGDRMETILRRFGASADGGVVTLKTGGSRPDALNRFVQALMHVRSLSETSSSRVATYFAEDVANALESSGVFFTRDIIIRGASTYEHSFDFLFQRNADHPTRYCDAPNQFNKTAVRDIMFAWQDTVLSPERRGSQLIVIGDDREHALNKDARTAFENLGVQVLPYSSILDGRGLGLVS</sequence>
<feature type="domain" description="DUF1829" evidence="2">
    <location>
        <begin position="158"/>
        <end position="243"/>
    </location>
</feature>
<accession>A0A2A2EE32</accession>
<evidence type="ECO:0000259" key="1">
    <source>
        <dbReference type="Pfam" id="PF08861"/>
    </source>
</evidence>
<dbReference type="InterPro" id="IPR014960">
    <property type="entry name" value="DUF1828"/>
</dbReference>
<evidence type="ECO:0000259" key="2">
    <source>
        <dbReference type="Pfam" id="PF08862"/>
    </source>
</evidence>
<evidence type="ECO:0000313" key="4">
    <source>
        <dbReference type="Proteomes" id="UP000218399"/>
    </source>
</evidence>
<feature type="domain" description="DUF1828" evidence="1">
    <location>
        <begin position="35"/>
        <end position="120"/>
    </location>
</feature>
<gene>
    <name evidence="3" type="ORF">B1526_1269</name>
</gene>
<dbReference type="AlphaFoldDB" id="A0A2A2EE32"/>
<comment type="caution">
    <text evidence="3">The sequence shown here is derived from an EMBL/GenBank/DDBJ whole genome shotgun (WGS) entry which is preliminary data.</text>
</comment>
<reference evidence="3 4" key="1">
    <citation type="journal article" date="2017" name="ISME J.">
        <title>Unveiling bifidobacterial biogeography across the mammalian branch of the tree of life.</title>
        <authorList>
            <person name="Milani C."/>
            <person name="Mangifesta M."/>
            <person name="Mancabelli L."/>
            <person name="Lugli G.A."/>
            <person name="James K."/>
            <person name="Duranti S."/>
            <person name="Turroni F."/>
            <person name="Ferrario C."/>
            <person name="Ossiprandi M.C."/>
            <person name="van Sinderen D."/>
            <person name="Ventura M."/>
        </authorList>
    </citation>
    <scope>NUCLEOTIDE SEQUENCE [LARGE SCALE GENOMIC DNA]</scope>
    <source>
        <strain evidence="4">Ham19E</strain>
    </source>
</reference>
<dbReference type="Proteomes" id="UP000218399">
    <property type="component" value="Unassembled WGS sequence"/>
</dbReference>
<proteinExistence type="predicted"/>
<evidence type="ECO:0008006" key="5">
    <source>
        <dbReference type="Google" id="ProtNLM"/>
    </source>
</evidence>
<dbReference type="EMBL" id="MVOH01000015">
    <property type="protein sequence ID" value="PAU67185.1"/>
    <property type="molecule type" value="Genomic_DNA"/>
</dbReference>
<evidence type="ECO:0000313" key="3">
    <source>
        <dbReference type="EMBL" id="PAU67185.1"/>
    </source>
</evidence>
<keyword evidence="4" id="KW-1185">Reference proteome</keyword>
<dbReference type="OrthoDB" id="1321863at2"/>
<dbReference type="InterPro" id="IPR014961">
    <property type="entry name" value="DUF1829"/>
</dbReference>
<dbReference type="Pfam" id="PF08861">
    <property type="entry name" value="DUF1828"/>
    <property type="match status" value="1"/>
</dbReference>
<organism evidence="3 4">
    <name type="scientific">Bifidobacterium criceti</name>
    <dbReference type="NCBI Taxonomy" id="1960969"/>
    <lineage>
        <taxon>Bacteria</taxon>
        <taxon>Bacillati</taxon>
        <taxon>Actinomycetota</taxon>
        <taxon>Actinomycetes</taxon>
        <taxon>Bifidobacteriales</taxon>
        <taxon>Bifidobacteriaceae</taxon>
        <taxon>Bifidobacterium</taxon>
    </lineage>
</organism>
<name>A0A2A2EE32_9BIFI</name>
<protein>
    <recommendedName>
        <fullName evidence="5">DUF1828 domain-containing protein</fullName>
    </recommendedName>
</protein>
<dbReference type="Pfam" id="PF08862">
    <property type="entry name" value="DUF1829"/>
    <property type="match status" value="1"/>
</dbReference>
<dbReference type="RefSeq" id="WP_095615260.1">
    <property type="nucleotide sequence ID" value="NZ_MVOH01000015.1"/>
</dbReference>